<keyword evidence="12" id="KW-1185">Reference proteome</keyword>
<dbReference type="Proteomes" id="UP000214588">
    <property type="component" value="Unassembled WGS sequence"/>
</dbReference>
<evidence type="ECO:0000256" key="7">
    <source>
        <dbReference type="ARBA" id="ARBA00022741"/>
    </source>
</evidence>
<dbReference type="AlphaFoldDB" id="A0A226C0W5"/>
<evidence type="ECO:0000256" key="3">
    <source>
        <dbReference type="ARBA" id="ARBA00019010"/>
    </source>
</evidence>
<gene>
    <name evidence="11" type="ORF">CDO51_01935</name>
</gene>
<evidence type="ECO:0000313" key="11">
    <source>
        <dbReference type="EMBL" id="OWZ84801.1"/>
    </source>
</evidence>
<dbReference type="Pfam" id="PF02367">
    <property type="entry name" value="TsaE"/>
    <property type="match status" value="1"/>
</dbReference>
<comment type="caution">
    <text evidence="11">The sequence shown here is derived from an EMBL/GenBank/DDBJ whole genome shotgun (WGS) entry which is preliminary data.</text>
</comment>
<dbReference type="GO" id="GO:0005524">
    <property type="term" value="F:ATP binding"/>
    <property type="evidence" value="ECO:0007669"/>
    <property type="project" value="UniProtKB-KW"/>
</dbReference>
<dbReference type="GO" id="GO:0005737">
    <property type="term" value="C:cytoplasm"/>
    <property type="evidence" value="ECO:0007669"/>
    <property type="project" value="UniProtKB-SubCell"/>
</dbReference>
<dbReference type="SUPFAM" id="SSF52540">
    <property type="entry name" value="P-loop containing nucleoside triphosphate hydrolases"/>
    <property type="match status" value="1"/>
</dbReference>
<evidence type="ECO:0000256" key="4">
    <source>
        <dbReference type="ARBA" id="ARBA00022490"/>
    </source>
</evidence>
<organism evidence="11 12">
    <name type="scientific">Natranaerobius trueperi</name>
    <dbReference type="NCBI Taxonomy" id="759412"/>
    <lineage>
        <taxon>Bacteria</taxon>
        <taxon>Bacillati</taxon>
        <taxon>Bacillota</taxon>
        <taxon>Clostridia</taxon>
        <taxon>Natranaerobiales</taxon>
        <taxon>Natranaerobiaceae</taxon>
        <taxon>Natranaerobius</taxon>
    </lineage>
</organism>
<sequence length="155" mass="17588">MIVKTTSTDHTMKIGERLARKLKQGDILLLTGDLGAGKTTFTKGIAKGLAITDHVTSPSFTIMSQYPGEKVYLYHFDLYRIEDSEEFLELGLTDFLYGNGVSVVEWSEKLEEYPDEYLSIDIKLDPEDAESRLINFTPQGSHFKEILEKLSQEVF</sequence>
<keyword evidence="5" id="KW-0819">tRNA processing</keyword>
<evidence type="ECO:0000256" key="6">
    <source>
        <dbReference type="ARBA" id="ARBA00022723"/>
    </source>
</evidence>
<evidence type="ECO:0000256" key="9">
    <source>
        <dbReference type="ARBA" id="ARBA00022842"/>
    </source>
</evidence>
<protein>
    <recommendedName>
        <fullName evidence="3">tRNA threonylcarbamoyladenosine biosynthesis protein TsaE</fullName>
    </recommendedName>
    <alternativeName>
        <fullName evidence="10">t(6)A37 threonylcarbamoyladenosine biosynthesis protein TsaE</fullName>
    </alternativeName>
</protein>
<comment type="similarity">
    <text evidence="2">Belongs to the TsaE family.</text>
</comment>
<dbReference type="InterPro" id="IPR027417">
    <property type="entry name" value="P-loop_NTPase"/>
</dbReference>
<keyword evidence="11" id="KW-0808">Transferase</keyword>
<keyword evidence="4" id="KW-0963">Cytoplasm</keyword>
<proteinExistence type="inferred from homology"/>
<evidence type="ECO:0000313" key="12">
    <source>
        <dbReference type="Proteomes" id="UP000214588"/>
    </source>
</evidence>
<dbReference type="GO" id="GO:0046872">
    <property type="term" value="F:metal ion binding"/>
    <property type="evidence" value="ECO:0007669"/>
    <property type="project" value="UniProtKB-KW"/>
</dbReference>
<evidence type="ECO:0000256" key="2">
    <source>
        <dbReference type="ARBA" id="ARBA00007599"/>
    </source>
</evidence>
<reference evidence="11 12" key="1">
    <citation type="submission" date="2017-06" db="EMBL/GenBank/DDBJ databases">
        <title>Draft Genome Sequence of Natranaerobius trueperi halophilic, alkalithermophilic bacteria from soda lakes.</title>
        <authorList>
            <person name="Zhao B."/>
        </authorList>
    </citation>
    <scope>NUCLEOTIDE SEQUENCE [LARGE SCALE GENOMIC DNA]</scope>
    <source>
        <strain evidence="11 12">DSM 18760</strain>
    </source>
</reference>
<dbReference type="OrthoDB" id="9815896at2"/>
<keyword evidence="7" id="KW-0547">Nucleotide-binding</keyword>
<dbReference type="EMBL" id="NIQC01000002">
    <property type="protein sequence ID" value="OWZ84801.1"/>
    <property type="molecule type" value="Genomic_DNA"/>
</dbReference>
<dbReference type="GO" id="GO:0002949">
    <property type="term" value="P:tRNA threonylcarbamoyladenosine modification"/>
    <property type="evidence" value="ECO:0007669"/>
    <property type="project" value="InterPro"/>
</dbReference>
<dbReference type="RefSeq" id="WP_089022606.1">
    <property type="nucleotide sequence ID" value="NZ_NIQC01000002.1"/>
</dbReference>
<dbReference type="InterPro" id="IPR003442">
    <property type="entry name" value="T6A_TsaE"/>
</dbReference>
<dbReference type="Gene3D" id="3.40.50.300">
    <property type="entry name" value="P-loop containing nucleotide triphosphate hydrolases"/>
    <property type="match status" value="1"/>
</dbReference>
<comment type="subcellular location">
    <subcellularLocation>
        <location evidence="1">Cytoplasm</location>
    </subcellularLocation>
</comment>
<dbReference type="PANTHER" id="PTHR33540:SF2">
    <property type="entry name" value="TRNA THREONYLCARBAMOYLADENOSINE BIOSYNTHESIS PROTEIN TSAE"/>
    <property type="match status" value="1"/>
</dbReference>
<keyword evidence="9" id="KW-0460">Magnesium</keyword>
<keyword evidence="6" id="KW-0479">Metal-binding</keyword>
<name>A0A226C0W5_9FIRM</name>
<accession>A0A226C0W5</accession>
<evidence type="ECO:0000256" key="10">
    <source>
        <dbReference type="ARBA" id="ARBA00032441"/>
    </source>
</evidence>
<evidence type="ECO:0000256" key="8">
    <source>
        <dbReference type="ARBA" id="ARBA00022840"/>
    </source>
</evidence>
<dbReference type="PANTHER" id="PTHR33540">
    <property type="entry name" value="TRNA THREONYLCARBAMOYLADENOSINE BIOSYNTHESIS PROTEIN TSAE"/>
    <property type="match status" value="1"/>
</dbReference>
<evidence type="ECO:0000256" key="1">
    <source>
        <dbReference type="ARBA" id="ARBA00004496"/>
    </source>
</evidence>
<dbReference type="NCBIfam" id="TIGR00150">
    <property type="entry name" value="T6A_YjeE"/>
    <property type="match status" value="1"/>
</dbReference>
<evidence type="ECO:0000256" key="5">
    <source>
        <dbReference type="ARBA" id="ARBA00022694"/>
    </source>
</evidence>
<dbReference type="GO" id="GO:0016740">
    <property type="term" value="F:transferase activity"/>
    <property type="evidence" value="ECO:0007669"/>
    <property type="project" value="UniProtKB-KW"/>
</dbReference>
<keyword evidence="8" id="KW-0067">ATP-binding</keyword>